<accession>A0A1I5IJ83</accession>
<protein>
    <recommendedName>
        <fullName evidence="3">Tubulin/FtsZ family, GTPase domain</fullName>
    </recommendedName>
</protein>
<keyword evidence="2" id="KW-1185">Reference proteome</keyword>
<proteinExistence type="predicted"/>
<dbReference type="Proteomes" id="UP000199564">
    <property type="component" value="Unassembled WGS sequence"/>
</dbReference>
<name>A0A1I5IJ83_9BACT</name>
<evidence type="ECO:0008006" key="3">
    <source>
        <dbReference type="Google" id="ProtNLM"/>
    </source>
</evidence>
<sequence>MIVCGRYADAFLSSYRNELSFDSCIVVNDLFEGIYPQNTEFIYFKEYKHFSSLIARRKMPEILKEVLKTLRGDIICFAALGHGSGTGIYRAIGNFFRTLNEPERLKFVSIRPWETEGDYAVSQANEAVLEHTDMFIQMSLSISKVKQYMNARNIEEAYQVADKWAVKMLQVL</sequence>
<dbReference type="AlphaFoldDB" id="A0A1I5IJ83"/>
<evidence type="ECO:0000313" key="2">
    <source>
        <dbReference type="Proteomes" id="UP000199564"/>
    </source>
</evidence>
<evidence type="ECO:0000313" key="1">
    <source>
        <dbReference type="EMBL" id="SFO60256.1"/>
    </source>
</evidence>
<dbReference type="EMBL" id="FOVW01000009">
    <property type="protein sequence ID" value="SFO60256.1"/>
    <property type="molecule type" value="Genomic_DNA"/>
</dbReference>
<reference evidence="2" key="1">
    <citation type="submission" date="2016-10" db="EMBL/GenBank/DDBJ databases">
        <authorList>
            <person name="Varghese N."/>
            <person name="Submissions S."/>
        </authorList>
    </citation>
    <scope>NUCLEOTIDE SEQUENCE [LARGE SCALE GENOMIC DNA]</scope>
    <source>
        <strain evidence="2">DSM 15282</strain>
    </source>
</reference>
<gene>
    <name evidence="1" type="ORF">SAMN04488519_1097</name>
</gene>
<organism evidence="1 2">
    <name type="scientific">Algoriphagus ornithinivorans</name>
    <dbReference type="NCBI Taxonomy" id="226506"/>
    <lineage>
        <taxon>Bacteria</taxon>
        <taxon>Pseudomonadati</taxon>
        <taxon>Bacteroidota</taxon>
        <taxon>Cytophagia</taxon>
        <taxon>Cytophagales</taxon>
        <taxon>Cyclobacteriaceae</taxon>
        <taxon>Algoriphagus</taxon>
    </lineage>
</organism>